<organism evidence="2 3">
    <name type="scientific">[Clostridium] clostridioforme CAG:132</name>
    <dbReference type="NCBI Taxonomy" id="1263065"/>
    <lineage>
        <taxon>Bacteria</taxon>
        <taxon>Bacillati</taxon>
        <taxon>Bacillota</taxon>
        <taxon>Clostridia</taxon>
        <taxon>Lachnospirales</taxon>
        <taxon>Lachnospiraceae</taxon>
        <taxon>Enterocloster</taxon>
    </lineage>
</organism>
<dbReference type="Proteomes" id="UP000018009">
    <property type="component" value="Unassembled WGS sequence"/>
</dbReference>
<evidence type="ECO:0000256" key="1">
    <source>
        <dbReference type="SAM" id="Phobius"/>
    </source>
</evidence>
<dbReference type="EMBL" id="CBDY010000012">
    <property type="protein sequence ID" value="CDB60940.1"/>
    <property type="molecule type" value="Genomic_DNA"/>
</dbReference>
<accession>R6JI35</accession>
<evidence type="ECO:0000313" key="2">
    <source>
        <dbReference type="EMBL" id="CDB60940.1"/>
    </source>
</evidence>
<evidence type="ECO:0000313" key="3">
    <source>
        <dbReference type="Proteomes" id="UP000018009"/>
    </source>
</evidence>
<sequence length="71" mass="7710">MKKAAATALTDERLRKGRAWTIGLLLSPVILIPMLICSLLSGTDDHNNMVIDLCFNGGVISGNVSEDYRGY</sequence>
<reference evidence="2" key="1">
    <citation type="submission" date="2012-11" db="EMBL/GenBank/DDBJ databases">
        <title>Dependencies among metagenomic species, viruses, plasmids and units of genetic variation.</title>
        <authorList>
            <person name="Nielsen H.B."/>
            <person name="Almeida M."/>
            <person name="Juncker A.S."/>
            <person name="Rasmussen S."/>
            <person name="Li J."/>
            <person name="Sunagawa S."/>
            <person name="Plichta D."/>
            <person name="Gautier L."/>
            <person name="Le Chatelier E."/>
            <person name="Peletier E."/>
            <person name="Bonde I."/>
            <person name="Nielsen T."/>
            <person name="Manichanh C."/>
            <person name="Arumugam M."/>
            <person name="Batto J."/>
            <person name="Santos M.B.Q.D."/>
            <person name="Blom N."/>
            <person name="Borruel N."/>
            <person name="Burgdorf K.S."/>
            <person name="Boumezbeur F."/>
            <person name="Casellas F."/>
            <person name="Dore J."/>
            <person name="Guarner F."/>
            <person name="Hansen T."/>
            <person name="Hildebrand F."/>
            <person name="Kaas R.S."/>
            <person name="Kennedy S."/>
            <person name="Kristiansen K."/>
            <person name="Kultima J.R."/>
            <person name="Leonard P."/>
            <person name="Levenez F."/>
            <person name="Lund O."/>
            <person name="Moumen B."/>
            <person name="Le Paslier D."/>
            <person name="Pons N."/>
            <person name="Pedersen O."/>
            <person name="Prifti E."/>
            <person name="Qin J."/>
            <person name="Raes J."/>
            <person name="Tap J."/>
            <person name="Tims S."/>
            <person name="Ussery D.W."/>
            <person name="Yamada T."/>
            <person name="MetaHit consortium"/>
            <person name="Renault P."/>
            <person name="Sicheritz-Ponten T."/>
            <person name="Bork P."/>
            <person name="Wang J."/>
            <person name="Brunak S."/>
            <person name="Ehrlich S.D."/>
        </authorList>
    </citation>
    <scope>NUCLEOTIDE SEQUENCE [LARGE SCALE GENOMIC DNA]</scope>
</reference>
<name>R6JI35_9FIRM</name>
<keyword evidence="1" id="KW-0472">Membrane</keyword>
<protein>
    <submittedName>
        <fullName evidence="2">Peptidase M23</fullName>
    </submittedName>
</protein>
<feature type="transmembrane region" description="Helical" evidence="1">
    <location>
        <begin position="20"/>
        <end position="41"/>
    </location>
</feature>
<keyword evidence="1" id="KW-1133">Transmembrane helix</keyword>
<proteinExistence type="predicted"/>
<keyword evidence="1" id="KW-0812">Transmembrane</keyword>
<dbReference type="AlphaFoldDB" id="R6JI35"/>
<gene>
    <name evidence="2" type="ORF">BN486_01276</name>
</gene>
<comment type="caution">
    <text evidence="2">The sequence shown here is derived from an EMBL/GenBank/DDBJ whole genome shotgun (WGS) entry which is preliminary data.</text>
</comment>